<dbReference type="RefSeq" id="WP_099082525.1">
    <property type="nucleotide sequence ID" value="NZ_AWQQ01000037.1"/>
</dbReference>
<dbReference type="InterPro" id="IPR053967">
    <property type="entry name" value="LlgE_F_G-like_D1"/>
</dbReference>
<protein>
    <recommendedName>
        <fullName evidence="4">Flagellar hook protein FlgE</fullName>
    </recommendedName>
</protein>
<dbReference type="InterPro" id="IPR020013">
    <property type="entry name" value="Flagellar_FlgE/F/G"/>
</dbReference>
<feature type="compositionally biased region" description="Polar residues" evidence="5">
    <location>
        <begin position="66"/>
        <end position="84"/>
    </location>
</feature>
<organism evidence="8 9">
    <name type="scientific">Desulforamulus profundi</name>
    <dbReference type="NCBI Taxonomy" id="1383067"/>
    <lineage>
        <taxon>Bacteria</taxon>
        <taxon>Bacillati</taxon>
        <taxon>Bacillota</taxon>
        <taxon>Clostridia</taxon>
        <taxon>Eubacteriales</taxon>
        <taxon>Peptococcaceae</taxon>
        <taxon>Desulforamulus</taxon>
    </lineage>
</organism>
<dbReference type="Pfam" id="PF22692">
    <property type="entry name" value="LlgE_F_G_D1"/>
    <property type="match status" value="1"/>
</dbReference>
<dbReference type="GO" id="GO:0009424">
    <property type="term" value="C:bacterial-type flagellum hook"/>
    <property type="evidence" value="ECO:0007669"/>
    <property type="project" value="TreeGrafter"/>
</dbReference>
<evidence type="ECO:0000256" key="2">
    <source>
        <dbReference type="ARBA" id="ARBA00009677"/>
    </source>
</evidence>
<dbReference type="GO" id="GO:0005829">
    <property type="term" value="C:cytosol"/>
    <property type="evidence" value="ECO:0007669"/>
    <property type="project" value="TreeGrafter"/>
</dbReference>
<keyword evidence="8" id="KW-0282">Flagellum</keyword>
<keyword evidence="8" id="KW-0969">Cilium</keyword>
<dbReference type="OrthoDB" id="9804559at2"/>
<name>A0A2C6MH28_9FIRM</name>
<sequence length="590" mass="61074">MIRSLYSGISGMRNHQIRMDVVGNNIANVNTTGFKAGRVNFQDALSQTIRSGGDGTNPAQVGSGMSVGSISNNFSQGPKQSTGRTLDMAIDGNGFFVVKDSANNEYYTREGIFFMDDEGYLVNGDGLRVQSSQGDIRVYNGPISTISVGPNGAITGTNTSGDPLMFTSGASVKPQPTKVIEASLVGGAITNPVPIVSSNGSLAGDAIVPAVPPVEAKVAGNSDGVVQLGISLPPVDMSGAAYELTIEYNDGNTTIGPITLNGGLNSVSSWQDLATKLQAAIDGSAIGPNKVKVSYNESPFGSLVFETITDPDATNGAGDPITPSITLGGAGVAKYMGSVTNLSNAGTAVVTKDWSGRTFSVDVGDGWHNITTDASFNAITSGNDLASKLQALIDAQAGGAGNAKVKVTWDTDHLVFTPASGYSKITLGGPDLPDFVGAASTAQENNMDWSKKDISVNYNGTTYTFTEYEMKMAGLNSITSGSALAAAMKKLINTKIGSDKVDVTWSTDHLVFNTKDTTGLGIKPNITITGADADDFIGNSPIIKEGTASMLPPPASQEPNNVIKLATFQNPEGLTKAGRNLFQTSASSGR</sequence>
<comment type="caution">
    <text evidence="8">The sequence shown here is derived from an EMBL/GenBank/DDBJ whole genome shotgun (WGS) entry which is preliminary data.</text>
</comment>
<evidence type="ECO:0000259" key="7">
    <source>
        <dbReference type="Pfam" id="PF22692"/>
    </source>
</evidence>
<gene>
    <name evidence="8" type="primary">flgG</name>
    <name evidence="8" type="ORF">P378_06125</name>
</gene>
<keyword evidence="9" id="KW-1185">Reference proteome</keyword>
<dbReference type="AlphaFoldDB" id="A0A2C6MH28"/>
<feature type="domain" description="Flagellar hook protein FlgE/F/G-like D1" evidence="7">
    <location>
        <begin position="89"/>
        <end position="155"/>
    </location>
</feature>
<dbReference type="GO" id="GO:0009425">
    <property type="term" value="C:bacterial-type flagellum basal body"/>
    <property type="evidence" value="ECO:0007669"/>
    <property type="project" value="UniProtKB-SubCell"/>
</dbReference>
<evidence type="ECO:0000313" key="9">
    <source>
        <dbReference type="Proteomes" id="UP000222564"/>
    </source>
</evidence>
<dbReference type="InterPro" id="IPR037925">
    <property type="entry name" value="FlgE/F/G-like"/>
</dbReference>
<evidence type="ECO:0000256" key="5">
    <source>
        <dbReference type="SAM" id="MobiDB-lite"/>
    </source>
</evidence>
<dbReference type="Pfam" id="PF00460">
    <property type="entry name" value="Flg_bb_rod"/>
    <property type="match status" value="1"/>
</dbReference>
<comment type="function">
    <text evidence="4">A flexible structure which links the flagellar filament to the drive apparatus in the basal body.</text>
</comment>
<proteinExistence type="inferred from homology"/>
<evidence type="ECO:0000256" key="1">
    <source>
        <dbReference type="ARBA" id="ARBA00004117"/>
    </source>
</evidence>
<reference evidence="8 9" key="1">
    <citation type="submission" date="2013-09" db="EMBL/GenBank/DDBJ databases">
        <title>Biodegradation of hydrocarbons in the deep terrestrial subsurface : characterization of a microbial consortium composed of two Desulfotomaculum species originating from a deep geological formation.</title>
        <authorList>
            <person name="Aullo T."/>
            <person name="Berlendis S."/>
            <person name="Lascourreges J.-F."/>
            <person name="Dessort D."/>
            <person name="Saint-Laurent S."/>
            <person name="Schraauwers B."/>
            <person name="Mas J."/>
            <person name="Magot M."/>
            <person name="Ranchou-Peyruse A."/>
        </authorList>
    </citation>
    <scope>NUCLEOTIDE SEQUENCE [LARGE SCALE GENOMIC DNA]</scope>
    <source>
        <strain evidence="8 9">Bs107</strain>
    </source>
</reference>
<dbReference type="Proteomes" id="UP000222564">
    <property type="component" value="Unassembled WGS sequence"/>
</dbReference>
<dbReference type="EMBL" id="AWQQ01000037">
    <property type="protein sequence ID" value="PHJ39052.1"/>
    <property type="molecule type" value="Genomic_DNA"/>
</dbReference>
<dbReference type="GO" id="GO:0071978">
    <property type="term" value="P:bacterial-type flagellum-dependent swarming motility"/>
    <property type="evidence" value="ECO:0007669"/>
    <property type="project" value="TreeGrafter"/>
</dbReference>
<evidence type="ECO:0000259" key="6">
    <source>
        <dbReference type="Pfam" id="PF00460"/>
    </source>
</evidence>
<evidence type="ECO:0000313" key="8">
    <source>
        <dbReference type="EMBL" id="PHJ39052.1"/>
    </source>
</evidence>
<evidence type="ECO:0000256" key="3">
    <source>
        <dbReference type="ARBA" id="ARBA00023143"/>
    </source>
</evidence>
<dbReference type="PANTHER" id="PTHR30435">
    <property type="entry name" value="FLAGELLAR PROTEIN"/>
    <property type="match status" value="1"/>
</dbReference>
<keyword evidence="8" id="KW-0966">Cell projection</keyword>
<dbReference type="NCBIfam" id="TIGR03506">
    <property type="entry name" value="FlgEFG_subfam"/>
    <property type="match status" value="1"/>
</dbReference>
<comment type="subcellular location">
    <subcellularLocation>
        <location evidence="1 4">Bacterial flagellum basal body</location>
    </subcellularLocation>
</comment>
<dbReference type="SUPFAM" id="SSF117143">
    <property type="entry name" value="Flagellar hook protein flgE"/>
    <property type="match status" value="1"/>
</dbReference>
<dbReference type="PANTHER" id="PTHR30435:SF1">
    <property type="entry name" value="FLAGELLAR HOOK PROTEIN FLGE"/>
    <property type="match status" value="1"/>
</dbReference>
<comment type="similarity">
    <text evidence="2 4">Belongs to the flagella basal body rod proteins family.</text>
</comment>
<feature type="region of interest" description="Disordered" evidence="5">
    <location>
        <begin position="49"/>
        <end position="84"/>
    </location>
</feature>
<evidence type="ECO:0000256" key="4">
    <source>
        <dbReference type="RuleBase" id="RU362116"/>
    </source>
</evidence>
<dbReference type="InterPro" id="IPR001444">
    <property type="entry name" value="Flag_bb_rod_N"/>
</dbReference>
<accession>A0A2C6MH28</accession>
<feature type="domain" description="Flagellar basal body rod protein N-terminal" evidence="6">
    <location>
        <begin position="5"/>
        <end position="35"/>
    </location>
</feature>
<keyword evidence="3 4" id="KW-0975">Bacterial flagellum</keyword>